<evidence type="ECO:0008006" key="2">
    <source>
        <dbReference type="Google" id="ProtNLM"/>
    </source>
</evidence>
<name>E0XQU1_9GAMM</name>
<sequence length="211" mass="24533">MIDLNGVEPFAEGGNRKCFINPNNPNQCLKVLHPGLLEKINKDRPWYKKGRSLESFDDNLREKEGYEQRALKSKNPDIWKHLAKWYGLQETSLGLASVTELIQNNGQIAKTLEDYLFDKGLTEEIRTALMEFEIWLKENLVLTKNLIPHNLVLKNEANGVRIKIIDGLGCHAFIPLPQNTKFFAKIYVEKRIELMWKRINWDLSGRKGDWK</sequence>
<evidence type="ECO:0000313" key="1">
    <source>
        <dbReference type="EMBL" id="ADI16782.1"/>
    </source>
</evidence>
<organism evidence="1">
    <name type="scientific">uncultured gamma proteobacterium HF0010_11B23</name>
    <dbReference type="NCBI Taxonomy" id="710979"/>
    <lineage>
        <taxon>Bacteria</taxon>
        <taxon>Pseudomonadati</taxon>
        <taxon>Pseudomonadota</taxon>
        <taxon>Gammaproteobacteria</taxon>
        <taxon>environmental samples</taxon>
    </lineage>
</organism>
<reference evidence="1" key="1">
    <citation type="journal article" date="2011" name="Environ. Microbiol.">
        <title>Time-series analyses of Monterey Bay coastal microbial picoplankton using a 'genome proxy' microarray.</title>
        <authorList>
            <person name="Rich V.I."/>
            <person name="Pham V.D."/>
            <person name="Eppley J."/>
            <person name="Shi Y."/>
            <person name="DeLong E.F."/>
        </authorList>
    </citation>
    <scope>NUCLEOTIDE SEQUENCE</scope>
</reference>
<dbReference type="AlphaFoldDB" id="E0XQU1"/>
<dbReference type="InterPro" id="IPR019647">
    <property type="entry name" value="PhoP_reg_network_YrbL"/>
</dbReference>
<dbReference type="Pfam" id="PF10707">
    <property type="entry name" value="YrbL-PhoP_reg"/>
    <property type="match status" value="1"/>
</dbReference>
<protein>
    <recommendedName>
        <fullName evidence="2">PhoP regulatory network protein YrbL</fullName>
    </recommendedName>
</protein>
<dbReference type="EMBL" id="GU474846">
    <property type="protein sequence ID" value="ADI16782.1"/>
    <property type="molecule type" value="Genomic_DNA"/>
</dbReference>
<proteinExistence type="predicted"/>
<accession>E0XQU1</accession>